<sequence>MPQRTGCDRRAGASRHPLAKTHKGPLRCGPFHDVAMSRWNRDETPALNLGRGERAIYGASAMTSATAAVSFFA</sequence>
<keyword evidence="3" id="KW-1185">Reference proteome</keyword>
<dbReference type="AlphaFoldDB" id="A0A5E4X710"/>
<feature type="compositionally biased region" description="Basic and acidic residues" evidence="1">
    <location>
        <begin position="1"/>
        <end position="11"/>
    </location>
</feature>
<evidence type="ECO:0000256" key="1">
    <source>
        <dbReference type="SAM" id="MobiDB-lite"/>
    </source>
</evidence>
<reference evidence="2 3" key="1">
    <citation type="submission" date="2019-08" db="EMBL/GenBank/DDBJ databases">
        <authorList>
            <person name="Peeters C."/>
        </authorList>
    </citation>
    <scope>NUCLEOTIDE SEQUENCE [LARGE SCALE GENOMIC DNA]</scope>
    <source>
        <strain evidence="2 3">LMG 31108</strain>
    </source>
</reference>
<name>A0A5E4X710_9BURK</name>
<evidence type="ECO:0000313" key="2">
    <source>
        <dbReference type="EMBL" id="VVE32109.1"/>
    </source>
</evidence>
<feature type="region of interest" description="Disordered" evidence="1">
    <location>
        <begin position="1"/>
        <end position="24"/>
    </location>
</feature>
<proteinExistence type="predicted"/>
<evidence type="ECO:0000313" key="3">
    <source>
        <dbReference type="Proteomes" id="UP000406256"/>
    </source>
</evidence>
<protein>
    <submittedName>
        <fullName evidence="2">Uncharacterized protein</fullName>
    </submittedName>
</protein>
<accession>A0A5E4X710</accession>
<gene>
    <name evidence="2" type="ORF">PAN31108_03686</name>
</gene>
<dbReference type="EMBL" id="CABPSB010000014">
    <property type="protein sequence ID" value="VVE32109.1"/>
    <property type="molecule type" value="Genomic_DNA"/>
</dbReference>
<dbReference type="Proteomes" id="UP000406256">
    <property type="component" value="Unassembled WGS sequence"/>
</dbReference>
<organism evidence="2 3">
    <name type="scientific">Pandoraea anhela</name>
    <dbReference type="NCBI Taxonomy" id="2508295"/>
    <lineage>
        <taxon>Bacteria</taxon>
        <taxon>Pseudomonadati</taxon>
        <taxon>Pseudomonadota</taxon>
        <taxon>Betaproteobacteria</taxon>
        <taxon>Burkholderiales</taxon>
        <taxon>Burkholderiaceae</taxon>
        <taxon>Pandoraea</taxon>
    </lineage>
</organism>